<evidence type="ECO:0000256" key="7">
    <source>
        <dbReference type="ARBA" id="ARBA00022692"/>
    </source>
</evidence>
<keyword evidence="7 11" id="KW-0812">Transmembrane</keyword>
<evidence type="ECO:0000256" key="9">
    <source>
        <dbReference type="ARBA" id="ARBA00023136"/>
    </source>
</evidence>
<evidence type="ECO:0000313" key="14">
    <source>
        <dbReference type="EMBL" id="QJR12609.1"/>
    </source>
</evidence>
<dbReference type="InterPro" id="IPR003004">
    <property type="entry name" value="GspF/PilC"/>
</dbReference>
<feature type="transmembrane region" description="Helical" evidence="12">
    <location>
        <begin position="206"/>
        <end position="235"/>
    </location>
</feature>
<proteinExistence type="inferred from homology"/>
<protein>
    <recommendedName>
        <fullName evidence="10">General secretion pathway protein F</fullName>
    </recommendedName>
</protein>
<feature type="transmembrane region" description="Helical" evidence="12">
    <location>
        <begin position="367"/>
        <end position="392"/>
    </location>
</feature>
<name>A0A6M4GZC5_9PROT</name>
<dbReference type="Proteomes" id="UP000501534">
    <property type="component" value="Chromosome"/>
</dbReference>
<dbReference type="InterPro" id="IPR018076">
    <property type="entry name" value="T2SS_GspF_dom"/>
</dbReference>
<evidence type="ECO:0000256" key="6">
    <source>
        <dbReference type="ARBA" id="ARBA00022519"/>
    </source>
</evidence>
<reference evidence="14 15" key="1">
    <citation type="submission" date="2020-04" db="EMBL/GenBank/DDBJ databases">
        <title>Usitatibacter rugosus gen. nov., sp. nov. and Usitatibacter palustris sp. nov., novel members of Usitatibacteraceae fam. nov. within the order Nitrosomonadales isolated from soil.</title>
        <authorList>
            <person name="Huber K.J."/>
            <person name="Neumann-Schaal M."/>
            <person name="Geppert A."/>
            <person name="Luckner M."/>
            <person name="Wanner G."/>
            <person name="Overmann J."/>
        </authorList>
    </citation>
    <scope>NUCLEOTIDE SEQUENCE [LARGE SCALE GENOMIC DNA]</scope>
    <source>
        <strain evidence="14 15">0125_3</strain>
    </source>
</reference>
<dbReference type="EMBL" id="CP053069">
    <property type="protein sequence ID" value="QJR12609.1"/>
    <property type="molecule type" value="Genomic_DNA"/>
</dbReference>
<evidence type="ECO:0000256" key="12">
    <source>
        <dbReference type="SAM" id="Phobius"/>
    </source>
</evidence>
<keyword evidence="8 12" id="KW-1133">Transmembrane helix</keyword>
<dbReference type="FunFam" id="1.20.81.30:FF:000001">
    <property type="entry name" value="Type II secretion system protein F"/>
    <property type="match status" value="1"/>
</dbReference>
<comment type="subcellular location">
    <subcellularLocation>
        <location evidence="2 11">Cell inner membrane</location>
        <topology evidence="2 11">Multi-pass membrane protein</topology>
    </subcellularLocation>
</comment>
<evidence type="ECO:0000256" key="8">
    <source>
        <dbReference type="ARBA" id="ARBA00022989"/>
    </source>
</evidence>
<evidence type="ECO:0000256" key="10">
    <source>
        <dbReference type="ARBA" id="ARBA00030750"/>
    </source>
</evidence>
<dbReference type="Pfam" id="PF00482">
    <property type="entry name" value="T2SSF"/>
    <property type="match status" value="2"/>
</dbReference>
<dbReference type="AlphaFoldDB" id="A0A6M4GZC5"/>
<keyword evidence="15" id="KW-1185">Reference proteome</keyword>
<sequence>MALFAYRAVDAEGNLSSGNLDAVNSVDLELRLKRLGLDLVTFEAARKSVAARTRRVSREELITFCFHLSQLLRAGVNILEALTDLRDSLENAGFKQVVASLIEDIEGGQKLSEAMAHHPYIFDGVFVSLVSAGEKSGNLTEVLDELSENIKWQDEMSSQAKKALVYPAIVFVVVIAVIFVLMTFLVPQLASAFKTLSPKLPKETEALLFISSVFVRWWYLLLGIPFVAAAAVWIMSRTDDRTRRRIDLVALKIPVLGPIRQKIILARFSTFFAMLYRSGISVLECISICEKIVGNRVMEEGLQRVGRGISEGQGITQAFTATKLFPPLVIRMLRVGESTGGLDSALLNVSYFYNRQVRESIARMQQLLGPATTVVLGVLIGGILYAVFLPIYDVIGNIGKTMR</sequence>
<keyword evidence="4 11" id="KW-0813">Transport</keyword>
<comment type="similarity">
    <text evidence="3 11">Belongs to the GSP F family.</text>
</comment>
<dbReference type="GO" id="GO:0005886">
    <property type="term" value="C:plasma membrane"/>
    <property type="evidence" value="ECO:0007669"/>
    <property type="project" value="UniProtKB-SubCell"/>
</dbReference>
<keyword evidence="5" id="KW-1003">Cell membrane</keyword>
<evidence type="ECO:0000256" key="4">
    <source>
        <dbReference type="ARBA" id="ARBA00022448"/>
    </source>
</evidence>
<dbReference type="PROSITE" id="PS00874">
    <property type="entry name" value="T2SP_F"/>
    <property type="match status" value="1"/>
</dbReference>
<comment type="function">
    <text evidence="1">Component of the type II secretion system inner membrane complex required for the energy-dependent secretion of extracellular factors such as proteases and toxins from the periplasm.</text>
</comment>
<evidence type="ECO:0000313" key="15">
    <source>
        <dbReference type="Proteomes" id="UP000501534"/>
    </source>
</evidence>
<dbReference type="PANTHER" id="PTHR30012:SF0">
    <property type="entry name" value="TYPE II SECRETION SYSTEM PROTEIN F-RELATED"/>
    <property type="match status" value="1"/>
</dbReference>
<dbReference type="KEGG" id="uru:DSM104443_03700"/>
<feature type="transmembrane region" description="Helical" evidence="12">
    <location>
        <begin position="163"/>
        <end position="186"/>
    </location>
</feature>
<feature type="domain" description="Type II secretion system protein GspF" evidence="13">
    <location>
        <begin position="268"/>
        <end position="390"/>
    </location>
</feature>
<dbReference type="GO" id="GO:0009306">
    <property type="term" value="P:protein secretion"/>
    <property type="evidence" value="ECO:0007669"/>
    <property type="project" value="InterPro"/>
</dbReference>
<evidence type="ECO:0000256" key="11">
    <source>
        <dbReference type="RuleBase" id="RU003923"/>
    </source>
</evidence>
<dbReference type="Gene3D" id="1.20.81.30">
    <property type="entry name" value="Type II secretion system (T2SS), domain F"/>
    <property type="match status" value="2"/>
</dbReference>
<dbReference type="PANTHER" id="PTHR30012">
    <property type="entry name" value="GENERAL SECRETION PATHWAY PROTEIN"/>
    <property type="match status" value="1"/>
</dbReference>
<keyword evidence="6" id="KW-0997">Cell inner membrane</keyword>
<dbReference type="InterPro" id="IPR042094">
    <property type="entry name" value="T2SS_GspF_sf"/>
</dbReference>
<accession>A0A6M4GZC5</accession>
<evidence type="ECO:0000256" key="1">
    <source>
        <dbReference type="ARBA" id="ARBA00002684"/>
    </source>
</evidence>
<organism evidence="14 15">
    <name type="scientific">Usitatibacter rugosus</name>
    <dbReference type="NCBI Taxonomy" id="2732067"/>
    <lineage>
        <taxon>Bacteria</taxon>
        <taxon>Pseudomonadati</taxon>
        <taxon>Pseudomonadota</taxon>
        <taxon>Betaproteobacteria</taxon>
        <taxon>Nitrosomonadales</taxon>
        <taxon>Usitatibacteraceae</taxon>
        <taxon>Usitatibacter</taxon>
    </lineage>
</organism>
<dbReference type="InterPro" id="IPR001992">
    <property type="entry name" value="T2SS_GspF/T4SS_PilC_CS"/>
</dbReference>
<evidence type="ECO:0000259" key="13">
    <source>
        <dbReference type="Pfam" id="PF00482"/>
    </source>
</evidence>
<evidence type="ECO:0000256" key="2">
    <source>
        <dbReference type="ARBA" id="ARBA00004429"/>
    </source>
</evidence>
<evidence type="ECO:0000256" key="5">
    <source>
        <dbReference type="ARBA" id="ARBA00022475"/>
    </source>
</evidence>
<feature type="domain" description="Type II secretion system protein GspF" evidence="13">
    <location>
        <begin position="64"/>
        <end position="187"/>
    </location>
</feature>
<keyword evidence="9 12" id="KW-0472">Membrane</keyword>
<dbReference type="RefSeq" id="WP_171094958.1">
    <property type="nucleotide sequence ID" value="NZ_CP053069.1"/>
</dbReference>
<gene>
    <name evidence="14" type="primary">epsF_3</name>
    <name evidence="14" type="ORF">DSM104443_03700</name>
</gene>
<dbReference type="PRINTS" id="PR00812">
    <property type="entry name" value="BCTERIALGSPF"/>
</dbReference>
<evidence type="ECO:0000256" key="3">
    <source>
        <dbReference type="ARBA" id="ARBA00005745"/>
    </source>
</evidence>